<keyword evidence="6" id="KW-0554">One-carbon metabolism</keyword>
<dbReference type="Proteomes" id="UP000178723">
    <property type="component" value="Unassembled WGS sequence"/>
</dbReference>
<dbReference type="EC" id="2.5.1.6" evidence="5 13"/>
<evidence type="ECO:0000256" key="3">
    <source>
        <dbReference type="ARBA" id="ARBA00005224"/>
    </source>
</evidence>
<evidence type="ECO:0000256" key="2">
    <source>
        <dbReference type="ARBA" id="ARBA00001958"/>
    </source>
</evidence>
<accession>A0A1F7V7U6</accession>
<evidence type="ECO:0000256" key="5">
    <source>
        <dbReference type="ARBA" id="ARBA00012828"/>
    </source>
</evidence>
<keyword evidence="7 19" id="KW-0808">Transferase</keyword>
<dbReference type="EMBL" id="MGEP01000054">
    <property type="protein sequence ID" value="OGL86044.1"/>
    <property type="molecule type" value="Genomic_DNA"/>
</dbReference>
<dbReference type="PIRSF" id="PIRSF000497">
    <property type="entry name" value="MAT"/>
    <property type="match status" value="1"/>
</dbReference>
<gene>
    <name evidence="19" type="ORF">A3I40_03255</name>
</gene>
<dbReference type="InterPro" id="IPR022630">
    <property type="entry name" value="S-AdoMet_synt_C"/>
</dbReference>
<evidence type="ECO:0000259" key="17">
    <source>
        <dbReference type="Pfam" id="PF02772"/>
    </source>
</evidence>
<dbReference type="InterPro" id="IPR022636">
    <property type="entry name" value="S-AdoMet_synthetase_sfam"/>
</dbReference>
<evidence type="ECO:0000313" key="20">
    <source>
        <dbReference type="Proteomes" id="UP000178723"/>
    </source>
</evidence>
<keyword evidence="12 14" id="KW-0630">Potassium</keyword>
<dbReference type="PROSITE" id="PS00377">
    <property type="entry name" value="ADOMET_SYNTHASE_2"/>
    <property type="match status" value="1"/>
</dbReference>
<dbReference type="GO" id="GO:0006556">
    <property type="term" value="P:S-adenosylmethionine biosynthetic process"/>
    <property type="evidence" value="ECO:0007669"/>
    <property type="project" value="UniProtKB-UniRule"/>
</dbReference>
<dbReference type="InterPro" id="IPR022628">
    <property type="entry name" value="S-AdoMet_synt_N"/>
</dbReference>
<dbReference type="STRING" id="1802407.A3I40_03255"/>
<dbReference type="InterPro" id="IPR022629">
    <property type="entry name" value="S-AdoMet_synt_central"/>
</dbReference>
<keyword evidence="8 14" id="KW-0479">Metal-binding</keyword>
<dbReference type="GO" id="GO:0005524">
    <property type="term" value="F:ATP binding"/>
    <property type="evidence" value="ECO:0007669"/>
    <property type="project" value="UniProtKB-KW"/>
</dbReference>
<dbReference type="Pfam" id="PF00438">
    <property type="entry name" value="S-AdoMet_synt_N"/>
    <property type="match status" value="1"/>
</dbReference>
<dbReference type="Pfam" id="PF02773">
    <property type="entry name" value="S-AdoMet_synt_C"/>
    <property type="match status" value="1"/>
</dbReference>
<dbReference type="GO" id="GO:0004478">
    <property type="term" value="F:methionine adenosyltransferase activity"/>
    <property type="evidence" value="ECO:0007669"/>
    <property type="project" value="UniProtKB-UniRule"/>
</dbReference>
<sequence length="351" mass="37741">MIYKPTTYAVESVTSGHPDKICDQIADAILDECLKQDASSRVAIEAFGSHGIIIVGGEVTTKSWVDVPAVVNGVLKDIGYDDHYGVISNIVGQSPDIAMGVDAGGAGDQGIMYGYAIDETPEYLPLGVVLAHKLSRGLEELRKSRQLLWLKPDGKSEVIISNGRATIVLVSCQHEESIEHADMQKDITKNLIAPVVGDLSQVEILLNPTGKFVRGGFDADTGLTGRKIMVDTYGGLIPHGGGCFSGKDPTKVDRSAAYMARFAAKNVVANGLAKECLVSVAYAIGRAEPLMLEAVNETGGNITNVVAKNFDFRPQAIIERLDLRRPIYQQTAAYGHFGRANLPWEEIISLS</sequence>
<reference evidence="19 20" key="1">
    <citation type="journal article" date="2016" name="Nat. Commun.">
        <title>Thousands of microbial genomes shed light on interconnected biogeochemical processes in an aquifer system.</title>
        <authorList>
            <person name="Anantharaman K."/>
            <person name="Brown C.T."/>
            <person name="Hug L.A."/>
            <person name="Sharon I."/>
            <person name="Castelle C.J."/>
            <person name="Probst A.J."/>
            <person name="Thomas B.C."/>
            <person name="Singh A."/>
            <person name="Wilkins M.J."/>
            <person name="Karaoz U."/>
            <person name="Brodie E.L."/>
            <person name="Williams K.H."/>
            <person name="Hubbard S.S."/>
            <person name="Banfield J.F."/>
        </authorList>
    </citation>
    <scope>NUCLEOTIDE SEQUENCE [LARGE SCALE GENOMIC DNA]</scope>
</reference>
<feature type="domain" description="S-adenosylmethionine synthetase central" evidence="17">
    <location>
        <begin position="105"/>
        <end position="212"/>
    </location>
</feature>
<comment type="cofactor">
    <cofactor evidence="1">
        <name>Mg(2+)</name>
        <dbReference type="ChEBI" id="CHEBI:18420"/>
    </cofactor>
</comment>
<evidence type="ECO:0000256" key="8">
    <source>
        <dbReference type="ARBA" id="ARBA00022723"/>
    </source>
</evidence>
<evidence type="ECO:0000256" key="1">
    <source>
        <dbReference type="ARBA" id="ARBA00001946"/>
    </source>
</evidence>
<comment type="subunit">
    <text evidence="14">Homotetramer.</text>
</comment>
<evidence type="ECO:0000256" key="13">
    <source>
        <dbReference type="NCBIfam" id="TIGR01034"/>
    </source>
</evidence>
<dbReference type="SUPFAM" id="SSF55973">
    <property type="entry name" value="S-adenosylmethionine synthetase"/>
    <property type="match status" value="3"/>
</dbReference>
<feature type="domain" description="S-adenosylmethionine synthetase N-terminal" evidence="16">
    <location>
        <begin position="8"/>
        <end position="83"/>
    </location>
</feature>
<dbReference type="PANTHER" id="PTHR11964">
    <property type="entry name" value="S-ADENOSYLMETHIONINE SYNTHETASE"/>
    <property type="match status" value="1"/>
</dbReference>
<evidence type="ECO:0000256" key="14">
    <source>
        <dbReference type="RuleBase" id="RU000542"/>
    </source>
</evidence>
<dbReference type="GO" id="GO:0046872">
    <property type="term" value="F:metal ion binding"/>
    <property type="evidence" value="ECO:0007669"/>
    <property type="project" value="UniProtKB-KW"/>
</dbReference>
<dbReference type="Gene3D" id="3.30.300.10">
    <property type="match status" value="3"/>
</dbReference>
<dbReference type="AlphaFoldDB" id="A0A1F7V7U6"/>
<evidence type="ECO:0000256" key="4">
    <source>
        <dbReference type="ARBA" id="ARBA00009685"/>
    </source>
</evidence>
<dbReference type="InterPro" id="IPR002133">
    <property type="entry name" value="S-AdoMet_synthetase"/>
</dbReference>
<name>A0A1F7V7U6_9BACT</name>
<comment type="cofactor">
    <cofactor evidence="2">
        <name>K(+)</name>
        <dbReference type="ChEBI" id="CHEBI:29103"/>
    </cofactor>
</comment>
<keyword evidence="11 14" id="KW-0460">Magnesium</keyword>
<proteinExistence type="inferred from homology"/>
<comment type="caution">
    <text evidence="19">The sequence shown here is derived from an EMBL/GenBank/DDBJ whole genome shotgun (WGS) entry which is preliminary data.</text>
</comment>
<evidence type="ECO:0000256" key="6">
    <source>
        <dbReference type="ARBA" id="ARBA00022563"/>
    </source>
</evidence>
<organism evidence="19 20">
    <name type="scientific">Candidatus Uhrbacteria bacterium RIFCSPLOWO2_02_FULL_48_12</name>
    <dbReference type="NCBI Taxonomy" id="1802407"/>
    <lineage>
        <taxon>Bacteria</taxon>
        <taxon>Candidatus Uhriibacteriota</taxon>
    </lineage>
</organism>
<comment type="subcellular location">
    <subcellularLocation>
        <location evidence="14">Cytoplasm</location>
    </subcellularLocation>
</comment>
<dbReference type="GO" id="GO:0005737">
    <property type="term" value="C:cytoplasm"/>
    <property type="evidence" value="ECO:0007669"/>
    <property type="project" value="UniProtKB-SubCell"/>
</dbReference>
<feature type="domain" description="S-adenosylmethionine synthetase C-terminal" evidence="18">
    <location>
        <begin position="215"/>
        <end position="345"/>
    </location>
</feature>
<dbReference type="UniPathway" id="UPA00315">
    <property type="reaction ID" value="UER00080"/>
</dbReference>
<evidence type="ECO:0000256" key="15">
    <source>
        <dbReference type="RuleBase" id="RU004462"/>
    </source>
</evidence>
<evidence type="ECO:0000256" key="10">
    <source>
        <dbReference type="ARBA" id="ARBA00022840"/>
    </source>
</evidence>
<protein>
    <recommendedName>
        <fullName evidence="5 13">Methionine adenosyltransferase</fullName>
        <ecNumber evidence="5 13">2.5.1.6</ecNumber>
    </recommendedName>
</protein>
<evidence type="ECO:0000259" key="18">
    <source>
        <dbReference type="Pfam" id="PF02773"/>
    </source>
</evidence>
<dbReference type="CDD" id="cd18079">
    <property type="entry name" value="S-AdoMet_synt"/>
    <property type="match status" value="1"/>
</dbReference>
<evidence type="ECO:0000256" key="9">
    <source>
        <dbReference type="ARBA" id="ARBA00022741"/>
    </source>
</evidence>
<dbReference type="Pfam" id="PF02772">
    <property type="entry name" value="S-AdoMet_synt_M"/>
    <property type="match status" value="1"/>
</dbReference>
<keyword evidence="10" id="KW-0067">ATP-binding</keyword>
<keyword evidence="9" id="KW-0547">Nucleotide-binding</keyword>
<dbReference type="PROSITE" id="PS00376">
    <property type="entry name" value="ADOMET_SYNTHASE_1"/>
    <property type="match status" value="1"/>
</dbReference>
<evidence type="ECO:0000256" key="11">
    <source>
        <dbReference type="ARBA" id="ARBA00022842"/>
    </source>
</evidence>
<dbReference type="InterPro" id="IPR022631">
    <property type="entry name" value="ADOMET_SYNTHASE_CS"/>
</dbReference>
<evidence type="ECO:0000256" key="7">
    <source>
        <dbReference type="ARBA" id="ARBA00022679"/>
    </source>
</evidence>
<dbReference type="GO" id="GO:0006730">
    <property type="term" value="P:one-carbon metabolic process"/>
    <property type="evidence" value="ECO:0007669"/>
    <property type="project" value="UniProtKB-KW"/>
</dbReference>
<comment type="pathway">
    <text evidence="3">Amino-acid biosynthesis; S-adenosyl-L-methionine biosynthesis; S-adenosyl-L-methionine from L-methionine: step 1/1.</text>
</comment>
<evidence type="ECO:0000313" key="19">
    <source>
        <dbReference type="EMBL" id="OGL86044.1"/>
    </source>
</evidence>
<dbReference type="NCBIfam" id="TIGR01034">
    <property type="entry name" value="metK"/>
    <property type="match status" value="1"/>
</dbReference>
<evidence type="ECO:0000259" key="16">
    <source>
        <dbReference type="Pfam" id="PF00438"/>
    </source>
</evidence>
<evidence type="ECO:0000256" key="12">
    <source>
        <dbReference type="ARBA" id="ARBA00022958"/>
    </source>
</evidence>
<comment type="similarity">
    <text evidence="4 15">Belongs to the AdoMet synthase family.</text>
</comment>